<dbReference type="NCBIfam" id="TIGR01720">
    <property type="entry name" value="NRPS-para261"/>
    <property type="match status" value="1"/>
</dbReference>
<proteinExistence type="inferred from homology"/>
<dbReference type="PANTHER" id="PTHR45527:SF14">
    <property type="entry name" value="PLIPASTATIN SYNTHASE SUBUNIT B"/>
    <property type="match status" value="1"/>
</dbReference>
<comment type="similarity">
    <text evidence="2">Belongs to the ATP-dependent AMP-binding enzyme family.</text>
</comment>
<dbReference type="Gene3D" id="3.30.559.30">
    <property type="entry name" value="Nonribosomal peptide synthetase, condensation domain"/>
    <property type="match status" value="4"/>
</dbReference>
<reference evidence="8 9" key="1">
    <citation type="submission" date="2017-02" db="EMBL/GenBank/DDBJ databases">
        <title>Chromobacterium haemolyticum H5244.</title>
        <authorList>
            <person name="Gulvik C.A."/>
        </authorList>
    </citation>
    <scope>NUCLEOTIDE SEQUENCE [LARGE SCALE GENOMIC DNA]</scope>
    <source>
        <strain evidence="8 9">H5244</strain>
    </source>
</reference>
<dbReference type="InterPro" id="IPR045851">
    <property type="entry name" value="AMP-bd_C_sf"/>
</dbReference>
<dbReference type="InterPro" id="IPR020845">
    <property type="entry name" value="AMP-binding_CS"/>
</dbReference>
<dbReference type="InterPro" id="IPR042099">
    <property type="entry name" value="ANL_N_sf"/>
</dbReference>
<comment type="caution">
    <text evidence="8">The sequence shown here is derived from an EMBL/GenBank/DDBJ whole genome shotgun (WGS) entry which is preliminary data.</text>
</comment>
<dbReference type="Gene3D" id="1.10.1200.10">
    <property type="entry name" value="ACP-like"/>
    <property type="match status" value="2"/>
</dbReference>
<evidence type="ECO:0000313" key="9">
    <source>
        <dbReference type="Proteomes" id="UP000192721"/>
    </source>
</evidence>
<dbReference type="InterPro" id="IPR025110">
    <property type="entry name" value="AMP-bd_C"/>
</dbReference>
<dbReference type="SUPFAM" id="SSF47336">
    <property type="entry name" value="ACP-like"/>
    <property type="match status" value="2"/>
</dbReference>
<dbReference type="GO" id="GO:0003824">
    <property type="term" value="F:catalytic activity"/>
    <property type="evidence" value="ECO:0007669"/>
    <property type="project" value="UniProtKB-KW"/>
</dbReference>
<evidence type="ECO:0000313" key="8">
    <source>
        <dbReference type="EMBL" id="OQS40137.1"/>
    </source>
</evidence>
<feature type="compositionally biased region" description="Basic residues" evidence="6">
    <location>
        <begin position="2226"/>
        <end position="2240"/>
    </location>
</feature>
<dbReference type="InterPro" id="IPR036736">
    <property type="entry name" value="ACP-like_sf"/>
</dbReference>
<dbReference type="Pfam" id="PF00501">
    <property type="entry name" value="AMP-binding"/>
    <property type="match status" value="2"/>
</dbReference>
<dbReference type="InterPro" id="IPR020806">
    <property type="entry name" value="PKS_PP-bd"/>
</dbReference>
<dbReference type="FunFam" id="1.10.1200.10:FF:000005">
    <property type="entry name" value="Nonribosomal peptide synthetase 1"/>
    <property type="match status" value="2"/>
</dbReference>
<gene>
    <name evidence="8" type="ORF">B0T45_10800</name>
</gene>
<dbReference type="FunFam" id="2.30.38.10:FF:000001">
    <property type="entry name" value="Non-ribosomal peptide synthetase PvdI"/>
    <property type="match status" value="1"/>
</dbReference>
<dbReference type="PROSITE" id="PS00455">
    <property type="entry name" value="AMP_BINDING"/>
    <property type="match status" value="2"/>
</dbReference>
<dbReference type="FunFam" id="3.40.50.12780:FF:000012">
    <property type="entry name" value="Non-ribosomal peptide synthetase"/>
    <property type="match status" value="1"/>
</dbReference>
<dbReference type="GO" id="GO:0005829">
    <property type="term" value="C:cytosol"/>
    <property type="evidence" value="ECO:0007669"/>
    <property type="project" value="TreeGrafter"/>
</dbReference>
<evidence type="ECO:0000256" key="6">
    <source>
        <dbReference type="SAM" id="MobiDB-lite"/>
    </source>
</evidence>
<feature type="domain" description="Carrier" evidence="7">
    <location>
        <begin position="2375"/>
        <end position="2449"/>
    </location>
</feature>
<dbReference type="FunFam" id="3.30.300.30:FF:000010">
    <property type="entry name" value="Enterobactin synthetase component F"/>
    <property type="match status" value="1"/>
</dbReference>
<keyword evidence="4" id="KW-0597">Phosphoprotein</keyword>
<dbReference type="InterPro" id="IPR000873">
    <property type="entry name" value="AMP-dep_synth/lig_dom"/>
</dbReference>
<evidence type="ECO:0000256" key="2">
    <source>
        <dbReference type="ARBA" id="ARBA00006432"/>
    </source>
</evidence>
<dbReference type="CDD" id="cd17643">
    <property type="entry name" value="A_NRPS_Cytc1-like"/>
    <property type="match status" value="1"/>
</dbReference>
<accession>A0A1W0CZD0</accession>
<dbReference type="GO" id="GO:0044550">
    <property type="term" value="P:secondary metabolite biosynthetic process"/>
    <property type="evidence" value="ECO:0007669"/>
    <property type="project" value="UniProtKB-ARBA"/>
</dbReference>
<dbReference type="GO" id="GO:0031177">
    <property type="term" value="F:phosphopantetheine binding"/>
    <property type="evidence" value="ECO:0007669"/>
    <property type="project" value="InterPro"/>
</dbReference>
<feature type="compositionally biased region" description="Low complexity" evidence="6">
    <location>
        <begin position="2216"/>
        <end position="2225"/>
    </location>
</feature>
<feature type="compositionally biased region" description="Basic residues" evidence="6">
    <location>
        <begin position="2157"/>
        <end position="2174"/>
    </location>
</feature>
<dbReference type="Gene3D" id="3.30.300.30">
    <property type="match status" value="2"/>
</dbReference>
<dbReference type="Pfam" id="PF00550">
    <property type="entry name" value="PP-binding"/>
    <property type="match status" value="2"/>
</dbReference>
<dbReference type="InterPro" id="IPR010071">
    <property type="entry name" value="AA_adenyl_dom"/>
</dbReference>
<protein>
    <recommendedName>
        <fullName evidence="7">Carrier domain-containing protein</fullName>
    </recommendedName>
</protein>
<name>A0A1W0CZD0_9NEIS</name>
<dbReference type="FunFam" id="3.40.50.980:FF:000001">
    <property type="entry name" value="Non-ribosomal peptide synthetase"/>
    <property type="match status" value="2"/>
</dbReference>
<evidence type="ECO:0000256" key="4">
    <source>
        <dbReference type="ARBA" id="ARBA00022553"/>
    </source>
</evidence>
<feature type="compositionally biased region" description="Basic residues" evidence="6">
    <location>
        <begin position="2196"/>
        <end position="2213"/>
    </location>
</feature>
<dbReference type="Proteomes" id="UP000192721">
    <property type="component" value="Unassembled WGS sequence"/>
</dbReference>
<dbReference type="Pfam" id="PF13193">
    <property type="entry name" value="AMP-binding_C"/>
    <property type="match status" value="1"/>
</dbReference>
<dbReference type="NCBIfam" id="TIGR01733">
    <property type="entry name" value="AA-adenyl-dom"/>
    <property type="match status" value="1"/>
</dbReference>
<dbReference type="InterPro" id="IPR006162">
    <property type="entry name" value="Ppantetheine_attach_site"/>
</dbReference>
<evidence type="ECO:0000256" key="1">
    <source>
        <dbReference type="ARBA" id="ARBA00001957"/>
    </source>
</evidence>
<dbReference type="InterPro" id="IPR001242">
    <property type="entry name" value="Condensation_dom"/>
</dbReference>
<sequence length="2926" mass="317819">MKTFPLTRRQLEIYFHQSLFSAPELFNIGGFIKIQGALDIETLQAALAALMEHTPALRIAIDDADGQPRQVLCPRHPRPLTVIDTRGEPEPERAAREWTERDFAQAFAFDGQTPLAAYTLLRHGEEDFILYGRFHHIAFDGWAIAQLYGEKCRYYNHLRQGLLPAPTPMMTPAELVEEEDGYYESRHYAKDREYWQNKLAGYQTRLFADAGGQLSCGQRSFQLSAETYRRIGELAAAHQATVFHFFIGLIYTHALREFGADDLLLALPILNRRNALAKNTPGLFASLCPLRLKLQPHWSFAELLSLIQRELRADFRHHRYPIGETEGLGRDRLPYEISLSYEKHDYDAMFDGTVSNMTAMRALSQHYPLKVFVREADSRQPVKVDLDYNLASFAELDAAAFIDGVEPLLHSLLRDPEQTLAKAPRLAEPPAPVAPPHPDLCSWFEHAARAFPERVAVQGEASALRYRELDARANQLARQLLQLGVLPEQRVGLCCQRQPDLLVAMLAILKAGAAYVPLDPGYPAERLEFLVRDSAIHVVVGDAESAEALPTGLALRWLDVAVSSGDATPPPRRLHPRQAAYVIYTSGSTGTPKGCVVSHHNVVRLIAATAERFAFGPDDVWSLFHSYAFDFSVWEIWGPLLFGGTCLVVPYWVSRSPEAFADWLQQHRVSVLNQTPAAFRQLIPAAAAHALPDLRLVIFGGEALELASLEPWFQQRGDQRPELVNMYGITETTVHVTQRAIRQADLDARRGQVIGPPIPDLAFHLLDRFLQPVPIGVPGEIYVGGPGVARGYWNRPALTAARFLPNPFAADGSRLYRSGDLARRRADGEIEYLGRADHQVKLRGFRIELGEIEAALCRLPAVREALVLLDRPAAGEPRLVAYAVGDAEPAALRAALAAELPEHMLPAVIVALERFPLTHHGKIDRAALPAAQAASDAPRVEPRSDAERALAQIWADVLAVPLPGIDDNFFALGGDSILSLQVVARARAQDLPLSPRQLLLEPTIRQLAAALGTAATEEEAATAGPLPATPIQRWFAGLGLVEPRHWNQALALQLARPVDAVRLQAALDAVAARHDAFRLRFTPEPALSEETGGWPCRELELTDDGDEAARAALEHAQRELDPSAGPLALALLLRRGRQAPVLALIVHHLAVDAVSWGILLDDLNQALDALARDETPRLPAVPAHWRRWAEQQRAEAAEADPAPWLSQAEAGFPTLRRDAAAPAANTEAASRLLSRELDAALTDRLLAAGARAAGQRVSALLLLALWRALAPRLNAPRFAVTMEHHGRDAESGLDLSRTVGWFTALYPLSVAGDAATAGAAELLASIAAQLSRLTPVAPEYGQARWLGPDLDARRQLEAAGLPEISFNYLGAPRGVDKAWFQLRPELITGERAADNLRPFALDLVLVVLDGRLRVDWRYPGGQFEPATVAGWADAFARELALALDEIEAAPLLAADYPLARLEQAAVEELARRTGPFDDLYPLSPLQQGMLFHSVADAADGAYLEQLSSVVNGALDPDAFAEAWRAMLTRHPLLRSSFHWRGLAQPLQAAMRAAPLPISRLDWSDLAEPETALTDYLAADAARPFALDAAPLMRLALIRLGQDRWRWIWSYHHLLLDGWSLPLFFRELLTLYRALSRGETPALPPARPFSAYIGWLDRAGRRARSDEGFWRRYFSGLEHPTLLAGPADGDADFVEREIRLSPEWSARAAAAMQACSSTLNTLFQAAWALTLARSGHGEDIVFGTALSGRNGDLPGIAEMIGLFINTLPLRVRLNPAADARALLAQVQTNQARVQDYAHNRLVDVQRWAGRDNAQLFDSLLVFENYPADALLRDEAAGLGFETPRFSEHTNYPLTLAVIPGAALTVKLTFDRSRVANAAAEALLQGLLAVAEGLVAAPDAAVASIELLPAEARRARIADAARPPLASPQLAQRLFERQAAAAPRAPALLDENGALDYAGLDARANQLAHRLQALGAGPETVVGVLLPRGAAAVTALLATLKAGAVYLPLDPAYPAERLDYMLADSRAAILLSETRLLPTLSRLPASLLLLDDAPDAADAAPDSAPPCAAGVDNLAYLIYTSGSTGWPKGVGVSHRGVANLCRAQCEVFQVDAGSRVYQFAPLSFDASVSEIFMALGSAAPRSDPRHPAPGAAGGVGSKRSARPAHPDRRRRSRRARPAGALGRRPPRGQRLRPDRSHGLRRRGAAAVHRPRHGRRPPLSAGPLGRASAARRARRDPHRRRGAGARLYRSGDLGEYLPDGSIRFLGRAGGQVKHRGYRIELDGVAAALSAHPDVDEALALIRLDGERRQLVAYARLKPEAGFDASALREHLAARLPAHELPQAIVGVLQWPLTPAGKIDRAALPSPEEAAPDSPDADKTLNAAEAALLEIWRSALGRSGIGVHDNYFAVGGDSILALQIVSRAKQAGFDIEPRALFAHPTVAGLAAVAGAAARRAHIEEPEQAEAPLAPIQRWFLQQDWPAPQHWNLSLRLSLDAAADPAALQAALTAVALRHDALRLRLRRAPDGAWSQHYGPRAAPPLETLTLRATEPAAREAELQTRCARLQASLDLENGPLLRAVLIQAGPGGRAELLLIAHHWVVDVVSWRILLDDLDQAYGQAMDGTEPSLPPVPVSYRAWVQSLADDAPALAGEFDYWRRAVSPLAAPPGLAAVGRVAERRRATVSLDADASAALLEGGAERYRAQPQELLLAALTLAWRRLSGLPALALDLENHGRNAAAGPAPDLSRSVGWFTCLHPLRIEPAGDGWEPAAAAAKAALRGVPGGGIGFGVLRYLGDPAQAAALDQAPPRPLSFNYLGRLDDAADGVLPRLRARLSTLEAGPAQDPRQRLPHAIAVNARIEKGRLRLDFDYADALETPALAEQCRLALEELAALCRAGGLPAVAYHTSDFAGVALEENELAALLDDLTDIE</sequence>
<keyword evidence="3" id="KW-0596">Phosphopantetheine</keyword>
<keyword evidence="5" id="KW-0677">Repeat</keyword>
<dbReference type="SUPFAM" id="SSF56801">
    <property type="entry name" value="Acetyl-CoA synthetase-like"/>
    <property type="match status" value="2"/>
</dbReference>
<feature type="domain" description="Carrier" evidence="7">
    <location>
        <begin position="941"/>
        <end position="1015"/>
    </location>
</feature>
<organism evidence="8 9">
    <name type="scientific">Chromobacterium haemolyticum</name>
    <dbReference type="NCBI Taxonomy" id="394935"/>
    <lineage>
        <taxon>Bacteria</taxon>
        <taxon>Pseudomonadati</taxon>
        <taxon>Pseudomonadota</taxon>
        <taxon>Betaproteobacteria</taxon>
        <taxon>Neisseriales</taxon>
        <taxon>Chromobacteriaceae</taxon>
        <taxon>Chromobacterium</taxon>
    </lineage>
</organism>
<dbReference type="CDD" id="cd19543">
    <property type="entry name" value="DCL_NRPS"/>
    <property type="match status" value="1"/>
</dbReference>
<evidence type="ECO:0000256" key="3">
    <source>
        <dbReference type="ARBA" id="ARBA00022450"/>
    </source>
</evidence>
<dbReference type="Gene3D" id="3.40.50.12780">
    <property type="entry name" value="N-terminal domain of ligase-like"/>
    <property type="match status" value="3"/>
</dbReference>
<dbReference type="EMBL" id="MUKV01000011">
    <property type="protein sequence ID" value="OQS40137.1"/>
    <property type="molecule type" value="Genomic_DNA"/>
</dbReference>
<dbReference type="PROSITE" id="PS00012">
    <property type="entry name" value="PHOSPHOPANTETHEINE"/>
    <property type="match status" value="2"/>
</dbReference>
<dbReference type="InterPro" id="IPR023213">
    <property type="entry name" value="CAT-like_dom_sf"/>
</dbReference>
<feature type="region of interest" description="Disordered" evidence="6">
    <location>
        <begin position="2136"/>
        <end position="2242"/>
    </location>
</feature>
<evidence type="ECO:0000256" key="5">
    <source>
        <dbReference type="ARBA" id="ARBA00022737"/>
    </source>
</evidence>
<dbReference type="GO" id="GO:0043041">
    <property type="term" value="P:amino acid activation for nonribosomal peptide biosynthetic process"/>
    <property type="evidence" value="ECO:0007669"/>
    <property type="project" value="TreeGrafter"/>
</dbReference>
<dbReference type="Pfam" id="PF00668">
    <property type="entry name" value="Condensation"/>
    <property type="match status" value="4"/>
</dbReference>
<comment type="cofactor">
    <cofactor evidence="1">
        <name>pantetheine 4'-phosphate</name>
        <dbReference type="ChEBI" id="CHEBI:47942"/>
    </cofactor>
</comment>
<dbReference type="InterPro" id="IPR009081">
    <property type="entry name" value="PP-bd_ACP"/>
</dbReference>
<dbReference type="Gene3D" id="3.30.559.10">
    <property type="entry name" value="Chloramphenicol acetyltransferase-like domain"/>
    <property type="match status" value="4"/>
</dbReference>
<dbReference type="PANTHER" id="PTHR45527">
    <property type="entry name" value="NONRIBOSOMAL PEPTIDE SYNTHETASE"/>
    <property type="match status" value="1"/>
</dbReference>
<dbReference type="SMART" id="SM00823">
    <property type="entry name" value="PKS_PP"/>
    <property type="match status" value="2"/>
</dbReference>
<dbReference type="SUPFAM" id="SSF52777">
    <property type="entry name" value="CoA-dependent acyltransferases"/>
    <property type="match status" value="8"/>
</dbReference>
<dbReference type="InterPro" id="IPR010060">
    <property type="entry name" value="NRPS_synth"/>
</dbReference>
<evidence type="ECO:0000259" key="7">
    <source>
        <dbReference type="PROSITE" id="PS50075"/>
    </source>
</evidence>
<dbReference type="FunFam" id="3.40.50.980:FF:000002">
    <property type="entry name" value="Enterobactin synthetase component F"/>
    <property type="match status" value="1"/>
</dbReference>
<dbReference type="PROSITE" id="PS50075">
    <property type="entry name" value="CARRIER"/>
    <property type="match status" value="2"/>
</dbReference>